<accession>A0A8H9MYL8</accession>
<gene>
    <name evidence="1" type="ORF">I7730_00325</name>
</gene>
<reference evidence="1" key="1">
    <citation type="journal article" date="2018" name="Genome Biol.">
        <title>SKESA: strategic k-mer extension for scrupulous assemblies.</title>
        <authorList>
            <person name="Souvorov A."/>
            <person name="Agarwala R."/>
            <person name="Lipman D.J."/>
        </authorList>
    </citation>
    <scope>NUCLEOTIDE SEQUENCE</scope>
    <source>
        <strain evidence="1">BCW_3452</strain>
    </source>
</reference>
<organism evidence="1">
    <name type="scientific">Vibrio vulnificus</name>
    <dbReference type="NCBI Taxonomy" id="672"/>
    <lineage>
        <taxon>Bacteria</taxon>
        <taxon>Pseudomonadati</taxon>
        <taxon>Pseudomonadota</taxon>
        <taxon>Gammaproteobacteria</taxon>
        <taxon>Vibrionales</taxon>
        <taxon>Vibrionaceae</taxon>
        <taxon>Vibrio</taxon>
    </lineage>
</organism>
<dbReference type="AlphaFoldDB" id="A0A8H9MYL8"/>
<protein>
    <submittedName>
        <fullName evidence="1">Uncharacterized protein</fullName>
    </submittedName>
</protein>
<evidence type="ECO:0000313" key="1">
    <source>
        <dbReference type="EMBL" id="HAS8538244.1"/>
    </source>
</evidence>
<name>A0A8H9MYL8_VIBVL</name>
<sequence>MGAGAFYRGSRAISESIARDYEARNGRRVLREQMERAANRVIKLEDFCREAQSLLVDLMYPEDCNTLAKQELHLRYLQCKKYKKFQCMEAEILAQHCKWIDSNPVDVFNHLQVCNDKAKAYKELFTYLNLKSPFKLPISTPYTH</sequence>
<dbReference type="EMBL" id="DACRBY010000001">
    <property type="protein sequence ID" value="HAS8538244.1"/>
    <property type="molecule type" value="Genomic_DNA"/>
</dbReference>
<proteinExistence type="predicted"/>
<dbReference type="Proteomes" id="UP000863257">
    <property type="component" value="Unassembled WGS sequence"/>
</dbReference>
<reference evidence="1" key="2">
    <citation type="submission" date="2019-01" db="EMBL/GenBank/DDBJ databases">
        <authorList>
            <consortium name="NCBI Pathogen Detection Project"/>
        </authorList>
    </citation>
    <scope>NUCLEOTIDE SEQUENCE</scope>
    <source>
        <strain evidence="1">BCW_3452</strain>
    </source>
</reference>
<comment type="caution">
    <text evidence="1">The sequence shown here is derived from an EMBL/GenBank/DDBJ whole genome shotgun (WGS) entry which is preliminary data.</text>
</comment>